<dbReference type="PROSITE" id="PS50942">
    <property type="entry name" value="ENTH"/>
    <property type="match status" value="1"/>
</dbReference>
<keyword evidence="3" id="KW-1185">Reference proteome</keyword>
<protein>
    <submittedName>
        <fullName evidence="4 5">ENTH domain-containing protein 1 isoform X1</fullName>
    </submittedName>
</protein>
<dbReference type="SMART" id="SM00273">
    <property type="entry name" value="ENTH"/>
    <property type="match status" value="1"/>
</dbReference>
<reference evidence="4 5" key="1">
    <citation type="submission" date="2025-05" db="UniProtKB">
        <authorList>
            <consortium name="RefSeq"/>
        </authorList>
    </citation>
    <scope>IDENTIFICATION</scope>
    <source>
        <tissue evidence="4 5">Blood</tissue>
    </source>
</reference>
<organism evidence="3 5">
    <name type="scientific">Equus przewalskii</name>
    <name type="common">Przewalski's horse</name>
    <name type="synonym">Equus caballus przewalskii</name>
    <dbReference type="NCBI Taxonomy" id="9798"/>
    <lineage>
        <taxon>Eukaryota</taxon>
        <taxon>Metazoa</taxon>
        <taxon>Chordata</taxon>
        <taxon>Craniata</taxon>
        <taxon>Vertebrata</taxon>
        <taxon>Euteleostomi</taxon>
        <taxon>Mammalia</taxon>
        <taxon>Eutheria</taxon>
        <taxon>Laurasiatheria</taxon>
        <taxon>Perissodactyla</taxon>
        <taxon>Equidae</taxon>
        <taxon>Equus</taxon>
    </lineage>
</organism>
<evidence type="ECO:0000256" key="1">
    <source>
        <dbReference type="SAM" id="MobiDB-lite"/>
    </source>
</evidence>
<dbReference type="RefSeq" id="XP_070456222.1">
    <property type="nucleotide sequence ID" value="XM_070600121.1"/>
</dbReference>
<name>A0ABM4MU54_EQUPR</name>
<evidence type="ECO:0000313" key="4">
    <source>
        <dbReference type="RefSeq" id="XP_070456220.1"/>
    </source>
</evidence>
<dbReference type="InterPro" id="IPR013809">
    <property type="entry name" value="ENTH"/>
</dbReference>
<accession>A0ABM4MU54</accession>
<sequence>MAFRRQVKNFVKNYSDAEIKVREATSNDPWGPSSSLMLDISDLTFNTISLSEIMNMLWQRLKDHGKNWRHVYKSLTLMDYLIKNGSRKVIQHCREGFCNLQTLKDFQHVDEAGKDQGYYIREKSKQVITLLMDEQLLHKEREIACRTRRRTSYSMTFPKRVPGTGNSPTACASAPTPEIPASERKHKLLKVARLCNKSLESKLGVFLLSWRLYLVMHFSLFHKKTFKKSFENASKAGLKQQQCQDAQLPSGTALSQETLPFKINAWKSTEDLMLFCEDDPQPLWPAIPPAILAPTTWLSEGQADICHLWDADAVSPPSFVLSEKSPSLQTNVSLDKKSESTITNTVIENPLQTPLEKQSAGKSFETLTALPAFWPSNQEELISPNLRLSKSDSTFYNQASVETLYVSPSFNVFDPVKEMVINKDCQKPAESSVVQMEEENLKTLTAWVSTASEGTSSFSTLSMSSPDSASPGKSVHLLPPILARPSFWTLSHQTSSSASFKDKDKATSAHHPFAPGGPVSSDEEENDNLNLLEILPDNSDSAQKKSHISSSNWVEFSTQTVDPFTSMSCSGFQTSKGLPREPEVKNSIKGLLGEVKNAIVKLHEDLSMVIQELNVINSHLVSMGGASPQISSSLQLPQSSEGGSDPV</sequence>
<dbReference type="InterPro" id="IPR008942">
    <property type="entry name" value="ENTH_VHS"/>
</dbReference>
<dbReference type="RefSeq" id="XP_070456221.1">
    <property type="nucleotide sequence ID" value="XM_070600120.1"/>
</dbReference>
<evidence type="ECO:0000259" key="2">
    <source>
        <dbReference type="PROSITE" id="PS50942"/>
    </source>
</evidence>
<dbReference type="PANTHER" id="PTHR12276:SF57">
    <property type="entry name" value="ENTH DOMAIN-CONTAINING PROTEIN 1"/>
    <property type="match status" value="1"/>
</dbReference>
<dbReference type="SUPFAM" id="SSF48464">
    <property type="entry name" value="ENTH/VHS domain"/>
    <property type="match status" value="1"/>
</dbReference>
<feature type="region of interest" description="Disordered" evidence="1">
    <location>
        <begin position="499"/>
        <end position="525"/>
    </location>
</feature>
<dbReference type="Gene3D" id="1.25.40.90">
    <property type="match status" value="1"/>
</dbReference>
<proteinExistence type="predicted"/>
<dbReference type="Pfam" id="PF01417">
    <property type="entry name" value="ENTH"/>
    <property type="match status" value="1"/>
</dbReference>
<feature type="compositionally biased region" description="Low complexity" evidence="1">
    <location>
        <begin position="627"/>
        <end position="640"/>
    </location>
</feature>
<dbReference type="GeneID" id="103550723"/>
<evidence type="ECO:0000313" key="6">
    <source>
        <dbReference type="RefSeq" id="XP_070456222.1"/>
    </source>
</evidence>
<dbReference type="PANTHER" id="PTHR12276">
    <property type="entry name" value="EPSIN/ENT-RELATED"/>
    <property type="match status" value="1"/>
</dbReference>
<dbReference type="CDD" id="cd16990">
    <property type="entry name" value="ENTH_Epsin"/>
    <property type="match status" value="1"/>
</dbReference>
<evidence type="ECO:0000313" key="3">
    <source>
        <dbReference type="Proteomes" id="UP001652662"/>
    </source>
</evidence>
<feature type="domain" description="ENTH" evidence="2">
    <location>
        <begin position="9"/>
        <end position="141"/>
    </location>
</feature>
<dbReference type="RefSeq" id="XP_070456220.1">
    <property type="nucleotide sequence ID" value="XM_070600119.1"/>
</dbReference>
<evidence type="ECO:0000313" key="5">
    <source>
        <dbReference type="RefSeq" id="XP_070456221.1"/>
    </source>
</evidence>
<gene>
    <name evidence="4 5 6" type="primary">ENTHD1</name>
</gene>
<feature type="region of interest" description="Disordered" evidence="1">
    <location>
        <begin position="627"/>
        <end position="647"/>
    </location>
</feature>
<dbReference type="Proteomes" id="UP001652662">
    <property type="component" value="Chromosome 29"/>
</dbReference>